<dbReference type="AlphaFoldDB" id="A0ABD3UAT1"/>
<comment type="caution">
    <text evidence="2">The sequence shown here is derived from an EMBL/GenBank/DDBJ whole genome shotgun (WGS) entry which is preliminary data.</text>
</comment>
<keyword evidence="3" id="KW-1185">Reference proteome</keyword>
<evidence type="ECO:0000313" key="3">
    <source>
        <dbReference type="Proteomes" id="UP001634393"/>
    </source>
</evidence>
<dbReference type="PANTHER" id="PTHR34555:SF7">
    <property type="entry name" value="DUF3741 DOMAIN-CONTAINING PROTEIN"/>
    <property type="match status" value="1"/>
</dbReference>
<dbReference type="EMBL" id="JBJXBP010000002">
    <property type="protein sequence ID" value="KAL3845881.1"/>
    <property type="molecule type" value="Genomic_DNA"/>
</dbReference>
<dbReference type="InterPro" id="IPR018737">
    <property type="entry name" value="DREAM_LIN52"/>
</dbReference>
<gene>
    <name evidence="2" type="ORF">ACJIZ3_003284</name>
</gene>
<accession>A0ABD3UAT1</accession>
<evidence type="ECO:0000256" key="1">
    <source>
        <dbReference type="SAM" id="MobiDB-lite"/>
    </source>
</evidence>
<dbReference type="Proteomes" id="UP001634393">
    <property type="component" value="Unassembled WGS sequence"/>
</dbReference>
<organism evidence="2 3">
    <name type="scientific">Penstemon smallii</name>
    <dbReference type="NCBI Taxonomy" id="265156"/>
    <lineage>
        <taxon>Eukaryota</taxon>
        <taxon>Viridiplantae</taxon>
        <taxon>Streptophyta</taxon>
        <taxon>Embryophyta</taxon>
        <taxon>Tracheophyta</taxon>
        <taxon>Spermatophyta</taxon>
        <taxon>Magnoliopsida</taxon>
        <taxon>eudicotyledons</taxon>
        <taxon>Gunneridae</taxon>
        <taxon>Pentapetalae</taxon>
        <taxon>asterids</taxon>
        <taxon>lamiids</taxon>
        <taxon>Lamiales</taxon>
        <taxon>Plantaginaceae</taxon>
        <taxon>Cheloneae</taxon>
        <taxon>Penstemon</taxon>
    </lineage>
</organism>
<evidence type="ECO:0000313" key="2">
    <source>
        <dbReference type="EMBL" id="KAL3845881.1"/>
    </source>
</evidence>
<proteinExistence type="predicted"/>
<sequence>MINTERNSNGVVDKQLAGTLKKTALRDVQNENVGPIHKKQDSVPHGGGKSSVDAVKVCGTKRLTPERPSSSQSLPSLAYNGTNENVMNARRRFELELGRGRLQNNVEKFSDSVQSKKMVQSQQEIPQKPSQVRDSIVASNNMSPIMAFSSTSPSVPSYFGKQAAKVSPDFPRNVDSKSTTDQLRTERYIRLQKFLKQCDEDNQREYIQKLLHLSPAELSKHAVDLEKRAIQLTLEEGNEMQRKMSLNILPKPSPTNDLLPPTRALPNKS</sequence>
<name>A0ABD3UAT1_9LAMI</name>
<dbReference type="PANTHER" id="PTHR34555">
    <property type="entry name" value="INTEGRAL MEMBRANE HEMOLYSIN-III-LIKE PROTEIN"/>
    <property type="match status" value="1"/>
</dbReference>
<protein>
    <submittedName>
        <fullName evidence="2">Uncharacterized protein</fullName>
    </submittedName>
</protein>
<dbReference type="Pfam" id="PF10044">
    <property type="entry name" value="LIN52"/>
    <property type="match status" value="1"/>
</dbReference>
<feature type="region of interest" description="Disordered" evidence="1">
    <location>
        <begin position="246"/>
        <end position="269"/>
    </location>
</feature>
<reference evidence="2 3" key="1">
    <citation type="submission" date="2024-12" db="EMBL/GenBank/DDBJ databases">
        <title>The unique morphological basis and parallel evolutionary history of personate flowers in Penstemon.</title>
        <authorList>
            <person name="Depatie T.H."/>
            <person name="Wessinger C.A."/>
        </authorList>
    </citation>
    <scope>NUCLEOTIDE SEQUENCE [LARGE SCALE GENOMIC DNA]</scope>
    <source>
        <strain evidence="2">WTNN_2</strain>
        <tissue evidence="2">Leaf</tissue>
    </source>
</reference>